<evidence type="ECO:0000313" key="2">
    <source>
        <dbReference type="Proteomes" id="UP000541444"/>
    </source>
</evidence>
<dbReference type="OrthoDB" id="2012664at2759"/>
<gene>
    <name evidence="1" type="ORF">GIB67_003286</name>
</gene>
<proteinExistence type="predicted"/>
<reference evidence="1 2" key="1">
    <citation type="journal article" date="2020" name="IScience">
        <title>Genome Sequencing of the Endangered Kingdonia uniflora (Circaeasteraceae, Ranunculales) Reveals Potential Mechanisms of Evolutionary Specialization.</title>
        <authorList>
            <person name="Sun Y."/>
            <person name="Deng T."/>
            <person name="Zhang A."/>
            <person name="Moore M.J."/>
            <person name="Landis J.B."/>
            <person name="Lin N."/>
            <person name="Zhang H."/>
            <person name="Zhang X."/>
            <person name="Huang J."/>
            <person name="Zhang X."/>
            <person name="Sun H."/>
            <person name="Wang H."/>
        </authorList>
    </citation>
    <scope>NUCLEOTIDE SEQUENCE [LARGE SCALE GENOMIC DNA]</scope>
    <source>
        <strain evidence="1">TB1705</strain>
        <tissue evidence="1">Leaf</tissue>
    </source>
</reference>
<protein>
    <submittedName>
        <fullName evidence="1">Uncharacterized protein</fullName>
    </submittedName>
</protein>
<dbReference type="EMBL" id="JACGCM010001912">
    <property type="protein sequence ID" value="KAF6147388.1"/>
    <property type="molecule type" value="Genomic_DNA"/>
</dbReference>
<dbReference type="InterPro" id="IPR012337">
    <property type="entry name" value="RNaseH-like_sf"/>
</dbReference>
<dbReference type="AlphaFoldDB" id="A0A7J7LXX5"/>
<name>A0A7J7LXX5_9MAGN</name>
<comment type="caution">
    <text evidence="1">The sequence shown here is derived from an EMBL/GenBank/DDBJ whole genome shotgun (WGS) entry which is preliminary data.</text>
</comment>
<evidence type="ECO:0000313" key="1">
    <source>
        <dbReference type="EMBL" id="KAF6147388.1"/>
    </source>
</evidence>
<keyword evidence="2" id="KW-1185">Reference proteome</keyword>
<organism evidence="1 2">
    <name type="scientific">Kingdonia uniflora</name>
    <dbReference type="NCBI Taxonomy" id="39325"/>
    <lineage>
        <taxon>Eukaryota</taxon>
        <taxon>Viridiplantae</taxon>
        <taxon>Streptophyta</taxon>
        <taxon>Embryophyta</taxon>
        <taxon>Tracheophyta</taxon>
        <taxon>Spermatophyta</taxon>
        <taxon>Magnoliopsida</taxon>
        <taxon>Ranunculales</taxon>
        <taxon>Circaeasteraceae</taxon>
        <taxon>Kingdonia</taxon>
    </lineage>
</organism>
<accession>A0A7J7LXX5</accession>
<dbReference type="SUPFAM" id="SSF53098">
    <property type="entry name" value="Ribonuclease H-like"/>
    <property type="match status" value="1"/>
</dbReference>
<dbReference type="Proteomes" id="UP000541444">
    <property type="component" value="Unassembled WGS sequence"/>
</dbReference>
<sequence length="347" mass="40302">MFYENAISFNVASLQSYHEAFNSVANYAHVIKLVLEDLESFSWLKDTIGDARKISKFVFAHAWVLAKFRGNSNHRDLISPSLTQFVTSFITIRSIMENQVHLQQLFVDTVYRESSYTKLSTSYYCTFFTKSIGEDYPSKKHAIIIGTDKPTMGYLFDALCTSRAVIRAFLGPRRSANVCKIFDHRWKKQLQSDLHATGYILNPYYMFFPSTFSNENLMYHPTLALNNLIAKTISTPLEQAQVMLEENFLSSQVVWGQKLHAYIAAQERSPIDWWNSYGVELPQLQKLAKLNDLVFVQYNIRLERRNEDRRRRYRVDSINMSVILLEDPLCEWIVGDADESLLPTHEE</sequence>